<gene>
    <name evidence="3" type="ORF">DWU89_13635</name>
    <name evidence="2" type="ORF">H8784_13280</name>
</gene>
<dbReference type="Proteomes" id="UP000629596">
    <property type="component" value="Unassembled WGS sequence"/>
</dbReference>
<dbReference type="AlphaFoldDB" id="A0A3D8HCV6"/>
<dbReference type="EMBL" id="QREV01000034">
    <property type="protein sequence ID" value="RDU48580.1"/>
    <property type="molecule type" value="Genomic_DNA"/>
</dbReference>
<dbReference type="Proteomes" id="UP000256321">
    <property type="component" value="Unassembled WGS sequence"/>
</dbReference>
<keyword evidence="5" id="KW-1185">Reference proteome</keyword>
<name>A0A3D8HCV6_9BACT</name>
<reference evidence="2 5" key="2">
    <citation type="submission" date="2020-08" db="EMBL/GenBank/DDBJ databases">
        <title>Genome public.</title>
        <authorList>
            <person name="Liu C."/>
            <person name="Sun Q."/>
        </authorList>
    </citation>
    <scope>NUCLEOTIDE SEQUENCE [LARGE SCALE GENOMIC DNA]</scope>
    <source>
        <strain evidence="2 5">426_9</strain>
    </source>
</reference>
<dbReference type="RefSeq" id="WP_115500178.1">
    <property type="nucleotide sequence ID" value="NZ_JACRTI010000034.1"/>
</dbReference>
<evidence type="ECO:0000313" key="5">
    <source>
        <dbReference type="Proteomes" id="UP000629596"/>
    </source>
</evidence>
<dbReference type="InterPro" id="IPR025493">
    <property type="entry name" value="DUF4384"/>
</dbReference>
<comment type="caution">
    <text evidence="3">The sequence shown here is derived from an EMBL/GenBank/DDBJ whole genome shotgun (WGS) entry which is preliminary data.</text>
</comment>
<accession>A0A3D8HCV6</accession>
<evidence type="ECO:0000313" key="2">
    <source>
        <dbReference type="EMBL" id="MBC8602685.1"/>
    </source>
</evidence>
<evidence type="ECO:0000313" key="3">
    <source>
        <dbReference type="EMBL" id="RDU48580.1"/>
    </source>
</evidence>
<protein>
    <submittedName>
        <fullName evidence="3">DUF4384 domain-containing protein</fullName>
    </submittedName>
</protein>
<evidence type="ECO:0000259" key="1">
    <source>
        <dbReference type="Pfam" id="PF14326"/>
    </source>
</evidence>
<sequence length="324" mass="36616">MRSKWISLFVLLCLFACKARQPENGTVRIAKDEQLQEASRQLLTEGYRTLAGKLPLEEQLAESWRYQREKDAEGEARFFVVSVRSKGDSFDAARMQAESLAKVQLAGLMETRVGQLVTNRMETSDGNTVMQTIASSKNLVTTRLSNLYPLMEVYKECSDGSVEVQLVMGCDRKWASEIAWAVISAEAAQCSSKPGSFSFTLTGLNNTYRTGESLRFSLTAGQDCYYHLFVFDAVGVDLLYPGEYEERSLFRKGVEYSFPRSQWVAYSVEKGNRPARYEQNILLVVATRDDIPYTGEMTVSGVLGWLRRIPEGQKSEQYFSFLSE</sequence>
<evidence type="ECO:0000313" key="4">
    <source>
        <dbReference type="Proteomes" id="UP000256321"/>
    </source>
</evidence>
<proteinExistence type="predicted"/>
<dbReference type="Pfam" id="PF14326">
    <property type="entry name" value="DUF4384"/>
    <property type="match status" value="1"/>
</dbReference>
<organism evidence="3 4">
    <name type="scientific">Parabacteroides acidifaciens</name>
    <dbReference type="NCBI Taxonomy" id="2290935"/>
    <lineage>
        <taxon>Bacteria</taxon>
        <taxon>Pseudomonadati</taxon>
        <taxon>Bacteroidota</taxon>
        <taxon>Bacteroidia</taxon>
        <taxon>Bacteroidales</taxon>
        <taxon>Tannerellaceae</taxon>
        <taxon>Parabacteroides</taxon>
    </lineage>
</organism>
<feature type="domain" description="DUF4384" evidence="1">
    <location>
        <begin position="207"/>
        <end position="263"/>
    </location>
</feature>
<reference evidence="3 4" key="1">
    <citation type="submission" date="2018-07" db="EMBL/GenBank/DDBJ databases">
        <title>Parabacteroides acidifaciens nov. sp., isolated from human feces.</title>
        <authorList>
            <person name="Wang Y.J."/>
        </authorList>
    </citation>
    <scope>NUCLEOTIDE SEQUENCE [LARGE SCALE GENOMIC DNA]</scope>
    <source>
        <strain evidence="3 4">426-9</strain>
    </source>
</reference>
<dbReference type="EMBL" id="JACRTI010000034">
    <property type="protein sequence ID" value="MBC8602685.1"/>
    <property type="molecule type" value="Genomic_DNA"/>
</dbReference>